<evidence type="ECO:0000259" key="5">
    <source>
        <dbReference type="Pfam" id="PF08386"/>
    </source>
</evidence>
<reference evidence="7" key="1">
    <citation type="journal article" date="2019" name="Int. J. Syst. Evol. Microbiol.">
        <title>The Global Catalogue of Microorganisms (GCM) 10K type strain sequencing project: providing services to taxonomists for standard genome sequencing and annotation.</title>
        <authorList>
            <consortium name="The Broad Institute Genomics Platform"/>
            <consortium name="The Broad Institute Genome Sequencing Center for Infectious Disease"/>
            <person name="Wu L."/>
            <person name="Ma J."/>
        </authorList>
    </citation>
    <scope>NUCLEOTIDE SEQUENCE [LARGE SCALE GENOMIC DNA]</scope>
    <source>
        <strain evidence="7">CGMCC 1.15399</strain>
    </source>
</reference>
<dbReference type="InterPro" id="IPR000073">
    <property type="entry name" value="AB_hydrolase_1"/>
</dbReference>
<accession>A0ABW4G7B1</accession>
<keyword evidence="3" id="KW-0732">Signal</keyword>
<keyword evidence="7" id="KW-1185">Reference proteome</keyword>
<dbReference type="PANTHER" id="PTHR43248">
    <property type="entry name" value="2-SUCCINYL-6-HYDROXY-2,4-CYCLOHEXADIENE-1-CARBOXYLATE SYNTHASE"/>
    <property type="match status" value="1"/>
</dbReference>
<dbReference type="Pfam" id="PF08386">
    <property type="entry name" value="Abhydrolase_4"/>
    <property type="match status" value="1"/>
</dbReference>
<comment type="similarity">
    <text evidence="1">Belongs to the peptidase S33 family.</text>
</comment>
<feature type="domain" description="AB hydrolase-1" evidence="4">
    <location>
        <begin position="151"/>
        <end position="252"/>
    </location>
</feature>
<comment type="caution">
    <text evidence="6">The sequence shown here is derived from an EMBL/GenBank/DDBJ whole genome shotgun (WGS) entry which is preliminary data.</text>
</comment>
<dbReference type="EMBL" id="JBHUCM010000012">
    <property type="protein sequence ID" value="MFD1537911.1"/>
    <property type="molecule type" value="Genomic_DNA"/>
</dbReference>
<evidence type="ECO:0000256" key="3">
    <source>
        <dbReference type="SAM" id="SignalP"/>
    </source>
</evidence>
<keyword evidence="2 6" id="KW-0378">Hydrolase</keyword>
<organism evidence="6 7">
    <name type="scientific">Nonomuraea guangzhouensis</name>
    <dbReference type="NCBI Taxonomy" id="1291555"/>
    <lineage>
        <taxon>Bacteria</taxon>
        <taxon>Bacillati</taxon>
        <taxon>Actinomycetota</taxon>
        <taxon>Actinomycetes</taxon>
        <taxon>Streptosporangiales</taxon>
        <taxon>Streptosporangiaceae</taxon>
        <taxon>Nonomuraea</taxon>
    </lineage>
</organism>
<feature type="signal peptide" evidence="3">
    <location>
        <begin position="1"/>
        <end position="19"/>
    </location>
</feature>
<feature type="chain" id="PRO_5047502144" evidence="3">
    <location>
        <begin position="20"/>
        <end position="454"/>
    </location>
</feature>
<evidence type="ECO:0000313" key="7">
    <source>
        <dbReference type="Proteomes" id="UP001597097"/>
    </source>
</evidence>
<dbReference type="PANTHER" id="PTHR43248:SF25">
    <property type="entry name" value="AB HYDROLASE-1 DOMAIN-CONTAINING PROTEIN-RELATED"/>
    <property type="match status" value="1"/>
</dbReference>
<dbReference type="InterPro" id="IPR051601">
    <property type="entry name" value="Serine_prot/Carboxylest_S33"/>
</dbReference>
<proteinExistence type="inferred from homology"/>
<evidence type="ECO:0000256" key="1">
    <source>
        <dbReference type="ARBA" id="ARBA00010088"/>
    </source>
</evidence>
<protein>
    <submittedName>
        <fullName evidence="6">Alpha/beta fold hydrolase</fullName>
    </submittedName>
</protein>
<evidence type="ECO:0000256" key="2">
    <source>
        <dbReference type="ARBA" id="ARBA00022801"/>
    </source>
</evidence>
<dbReference type="InterPro" id="IPR013595">
    <property type="entry name" value="Pept_S33_TAP-like_C"/>
</dbReference>
<sequence length="454" mass="49318">MIQTLLALAVVAPSLPAQAPQTLQWQPCPGAGTSEMVCADLPVALSKQSNRKITLKVARLPATGTKRGSVLINFGGPQGDQIAIMRSRPEIFTKLRESMDIVTWDPRGYPGLSTPVLQCDWSVLRTPPFPDDQTGFERLMAENRARATKCRDTAPELFDHMDSASDARDAEAIRVALGEDRMNFIGTSYGGTIAQAYARLFPSKVRTLYVDGTGDHSARDWDRELDAIARDNERLMKRFLDWAEPGMEGRWQALVAKADKEPIPAPQVNALYDGTQLQALMFQKVKRGPDQWDAVAAAIKAAEGGDASAFAASSRYPYPGLQGGGVKECLDFPRPATQAQLASTVKRLRKIAPNTGAAFPLAWHAPITCAGWPAAVANPPKPMPKKLPPVLGAGTWLDFAATKRVVDQVPGSRMITFDGPGHNLFAAMANPCVIDHVSRYVITRELPPRGVKCP</sequence>
<dbReference type="GO" id="GO:0016787">
    <property type="term" value="F:hydrolase activity"/>
    <property type="evidence" value="ECO:0007669"/>
    <property type="project" value="UniProtKB-KW"/>
</dbReference>
<dbReference type="Pfam" id="PF00561">
    <property type="entry name" value="Abhydrolase_1"/>
    <property type="match status" value="1"/>
</dbReference>
<feature type="domain" description="Peptidase S33 tripeptidyl aminopeptidase-like C-terminal" evidence="5">
    <location>
        <begin position="364"/>
        <end position="453"/>
    </location>
</feature>
<dbReference type="RefSeq" id="WP_219531003.1">
    <property type="nucleotide sequence ID" value="NZ_JAHKRM010000010.1"/>
</dbReference>
<gene>
    <name evidence="6" type="ORF">ACFSJ0_12735</name>
</gene>
<evidence type="ECO:0000259" key="4">
    <source>
        <dbReference type="Pfam" id="PF00561"/>
    </source>
</evidence>
<name>A0ABW4G7B1_9ACTN</name>
<evidence type="ECO:0000313" key="6">
    <source>
        <dbReference type="EMBL" id="MFD1537911.1"/>
    </source>
</evidence>
<dbReference type="Proteomes" id="UP001597097">
    <property type="component" value="Unassembled WGS sequence"/>
</dbReference>